<proteinExistence type="inferred from homology"/>
<dbReference type="InterPro" id="IPR032816">
    <property type="entry name" value="VTT_dom"/>
</dbReference>
<dbReference type="PANTHER" id="PTHR47549">
    <property type="entry name" value="GOLGI APPARATUS MEMBRANE PROTEIN TVP38-RELATED"/>
    <property type="match status" value="1"/>
</dbReference>
<dbReference type="Pfam" id="PF09335">
    <property type="entry name" value="VTT_dom"/>
    <property type="match status" value="1"/>
</dbReference>
<dbReference type="VEuPathDB" id="FungiDB:BD410DRAFT_817549"/>
<feature type="transmembrane region" description="Helical" evidence="10">
    <location>
        <begin position="76"/>
        <end position="93"/>
    </location>
</feature>
<feature type="transmembrane region" description="Helical" evidence="10">
    <location>
        <begin position="231"/>
        <end position="252"/>
    </location>
</feature>
<dbReference type="EMBL" id="ML170156">
    <property type="protein sequence ID" value="TDL29433.1"/>
    <property type="molecule type" value="Genomic_DNA"/>
</dbReference>
<feature type="domain" description="VTT" evidence="11">
    <location>
        <begin position="100"/>
        <end position="211"/>
    </location>
</feature>
<gene>
    <name evidence="12" type="ORF">BD410DRAFT_817549</name>
</gene>
<evidence type="ECO:0000256" key="8">
    <source>
        <dbReference type="ARBA" id="ARBA00023034"/>
    </source>
</evidence>
<dbReference type="STRING" id="50990.A0A4R5XEI4"/>
<dbReference type="AlphaFoldDB" id="A0A4R5XEI4"/>
<dbReference type="Proteomes" id="UP000294933">
    <property type="component" value="Unassembled WGS sequence"/>
</dbReference>
<accession>A0A4R5XEI4</accession>
<evidence type="ECO:0000259" key="11">
    <source>
        <dbReference type="Pfam" id="PF09335"/>
    </source>
</evidence>
<evidence type="ECO:0000313" key="12">
    <source>
        <dbReference type="EMBL" id="TDL29433.1"/>
    </source>
</evidence>
<evidence type="ECO:0000256" key="1">
    <source>
        <dbReference type="ARBA" id="ARBA00002978"/>
    </source>
</evidence>
<dbReference type="InterPro" id="IPR051076">
    <property type="entry name" value="Golgi_membrane_TVP38/TMEM64"/>
</dbReference>
<comment type="similarity">
    <text evidence="3">Belongs to the TVP38/TMEM64 family.</text>
</comment>
<reference evidence="12 13" key="1">
    <citation type="submission" date="2018-06" db="EMBL/GenBank/DDBJ databases">
        <title>A transcriptomic atlas of mushroom development highlights an independent origin of complex multicellularity.</title>
        <authorList>
            <consortium name="DOE Joint Genome Institute"/>
            <person name="Krizsan K."/>
            <person name="Almasi E."/>
            <person name="Merenyi Z."/>
            <person name="Sahu N."/>
            <person name="Viragh M."/>
            <person name="Koszo T."/>
            <person name="Mondo S."/>
            <person name="Kiss B."/>
            <person name="Balint B."/>
            <person name="Kues U."/>
            <person name="Barry K."/>
            <person name="Hegedus J.C."/>
            <person name="Henrissat B."/>
            <person name="Johnson J."/>
            <person name="Lipzen A."/>
            <person name="Ohm R."/>
            <person name="Nagy I."/>
            <person name="Pangilinan J."/>
            <person name="Yan J."/>
            <person name="Xiong Y."/>
            <person name="Grigoriev I.V."/>
            <person name="Hibbett D.S."/>
            <person name="Nagy L.G."/>
        </authorList>
    </citation>
    <scope>NUCLEOTIDE SEQUENCE [LARGE SCALE GENOMIC DNA]</scope>
    <source>
        <strain evidence="12 13">SZMC22713</strain>
    </source>
</reference>
<evidence type="ECO:0000256" key="3">
    <source>
        <dbReference type="ARBA" id="ARBA00008640"/>
    </source>
</evidence>
<dbReference type="GO" id="GO:0000139">
    <property type="term" value="C:Golgi membrane"/>
    <property type="evidence" value="ECO:0007669"/>
    <property type="project" value="UniProtKB-SubCell"/>
</dbReference>
<feature type="transmembrane region" description="Helical" evidence="10">
    <location>
        <begin position="188"/>
        <end position="210"/>
    </location>
</feature>
<evidence type="ECO:0000256" key="6">
    <source>
        <dbReference type="ARBA" id="ARBA00022692"/>
    </source>
</evidence>
<feature type="transmembrane region" description="Helical" evidence="10">
    <location>
        <begin position="36"/>
        <end position="55"/>
    </location>
</feature>
<evidence type="ECO:0000256" key="5">
    <source>
        <dbReference type="ARBA" id="ARBA00020673"/>
    </source>
</evidence>
<organism evidence="12 13">
    <name type="scientific">Rickenella mellea</name>
    <dbReference type="NCBI Taxonomy" id="50990"/>
    <lineage>
        <taxon>Eukaryota</taxon>
        <taxon>Fungi</taxon>
        <taxon>Dikarya</taxon>
        <taxon>Basidiomycota</taxon>
        <taxon>Agaricomycotina</taxon>
        <taxon>Agaricomycetes</taxon>
        <taxon>Hymenochaetales</taxon>
        <taxon>Rickenellaceae</taxon>
        <taxon>Rickenella</taxon>
    </lineage>
</organism>
<dbReference type="PANTHER" id="PTHR47549:SF1">
    <property type="entry name" value="GOLGI APPARATUS MEMBRANE PROTEIN TVP38"/>
    <property type="match status" value="1"/>
</dbReference>
<dbReference type="GO" id="GO:0016192">
    <property type="term" value="P:vesicle-mediated transport"/>
    <property type="evidence" value="ECO:0007669"/>
    <property type="project" value="TreeGrafter"/>
</dbReference>
<sequence length="302" mass="33904">MAASSKHDYKQNARWLHNQSVQAFRRYQKLNIVGKLFVWFLILFHVALAYLLFIFGPSNIAQKLYDLAQELRNYRFGWLILGTFMVITSYPPLVGYSTSVSLCGFAYGIKGFLLAGSSAILGSAIVFITLRLMFKQKLQSWTRQNVKWQALETVIRAKGLPLIILIRLSPFPPWVYSNAMFASIEAVALWQFVIATLCTLPKLLLTVFIGSRIAQFSDGETRGQMDPTTKIINIVSIVLGISIGLGTGWLVYRLMQAQIRKLHESSDESDELAADALEEAEEGAPLLRNISPDSVDVVIHRS</sequence>
<evidence type="ECO:0000256" key="10">
    <source>
        <dbReference type="SAM" id="Phobius"/>
    </source>
</evidence>
<feature type="transmembrane region" description="Helical" evidence="10">
    <location>
        <begin position="113"/>
        <end position="134"/>
    </location>
</feature>
<evidence type="ECO:0000256" key="9">
    <source>
        <dbReference type="ARBA" id="ARBA00023136"/>
    </source>
</evidence>
<evidence type="ECO:0000256" key="7">
    <source>
        <dbReference type="ARBA" id="ARBA00022989"/>
    </source>
</evidence>
<dbReference type="GO" id="GO:0000022">
    <property type="term" value="P:mitotic spindle elongation"/>
    <property type="evidence" value="ECO:0007669"/>
    <property type="project" value="TreeGrafter"/>
</dbReference>
<keyword evidence="9 10" id="KW-0472">Membrane</keyword>
<keyword evidence="6 10" id="KW-0812">Transmembrane</keyword>
<protein>
    <recommendedName>
        <fullName evidence="4">Golgi apparatus membrane protein TVP38</fullName>
    </recommendedName>
    <alternativeName>
        <fullName evidence="5">Golgi apparatus membrane protein tvp38</fullName>
    </alternativeName>
</protein>
<comment type="function">
    <text evidence="1">Golgi membrane protein involved in vesicular trafficking and spindle migration.</text>
</comment>
<keyword evidence="7 10" id="KW-1133">Transmembrane helix</keyword>
<evidence type="ECO:0000313" key="13">
    <source>
        <dbReference type="Proteomes" id="UP000294933"/>
    </source>
</evidence>
<comment type="subcellular location">
    <subcellularLocation>
        <location evidence="2">Golgi apparatus membrane</location>
        <topology evidence="2">Multi-pass membrane protein</topology>
    </subcellularLocation>
</comment>
<keyword evidence="13" id="KW-1185">Reference proteome</keyword>
<evidence type="ECO:0000256" key="4">
    <source>
        <dbReference type="ARBA" id="ARBA00013533"/>
    </source>
</evidence>
<dbReference type="OrthoDB" id="166803at2759"/>
<evidence type="ECO:0000256" key="2">
    <source>
        <dbReference type="ARBA" id="ARBA00004653"/>
    </source>
</evidence>
<keyword evidence="8" id="KW-0333">Golgi apparatus</keyword>
<name>A0A4R5XEI4_9AGAM</name>